<evidence type="ECO:0000256" key="1">
    <source>
        <dbReference type="SAM" id="SignalP"/>
    </source>
</evidence>
<reference evidence="2 3" key="1">
    <citation type="journal article" date="2014" name="Genome Announc.">
        <title>Complete Genome Sequence of Campylobacter iguaniorum Strain 1485ET, Isolated from a Bearded Dragon (Pogona vitticeps).</title>
        <authorList>
            <person name="Gilbert M.J."/>
            <person name="Miller W.G."/>
            <person name="Yee E."/>
            <person name="Kik M."/>
            <person name="Wagenaar J.A."/>
            <person name="Duim B."/>
        </authorList>
    </citation>
    <scope>NUCLEOTIDE SEQUENCE [LARGE SCALE GENOMIC DNA]</scope>
    <source>
        <strain evidence="2 3">1485E</strain>
        <plasmid evidence="2">pCIG1485E</plasmid>
    </source>
</reference>
<keyword evidence="2" id="KW-0614">Plasmid</keyword>
<evidence type="ECO:0000313" key="3">
    <source>
        <dbReference type="Proteomes" id="UP000028486"/>
    </source>
</evidence>
<name>A0A076FI52_9BACT</name>
<dbReference type="EMBL" id="CP009044">
    <property type="protein sequence ID" value="AII15529.1"/>
    <property type="molecule type" value="Genomic_DNA"/>
</dbReference>
<proteinExistence type="predicted"/>
<organism evidence="2 3">
    <name type="scientific">Campylobacter iguaniorum</name>
    <dbReference type="NCBI Taxonomy" id="1244531"/>
    <lineage>
        <taxon>Bacteria</taxon>
        <taxon>Pseudomonadati</taxon>
        <taxon>Campylobacterota</taxon>
        <taxon>Epsilonproteobacteria</taxon>
        <taxon>Campylobacterales</taxon>
        <taxon>Campylobacteraceae</taxon>
        <taxon>Campylobacter</taxon>
    </lineage>
</organism>
<dbReference type="Proteomes" id="UP000028486">
    <property type="component" value="Plasmid pCIG1485E"/>
</dbReference>
<feature type="chain" id="PRO_5001711736" evidence="1">
    <location>
        <begin position="25"/>
        <end position="478"/>
    </location>
</feature>
<dbReference type="AlphaFoldDB" id="A0A076FI52"/>
<evidence type="ECO:0000313" key="2">
    <source>
        <dbReference type="EMBL" id="AII15529.1"/>
    </source>
</evidence>
<dbReference type="HOGENOM" id="CLU_038342_0_0_7"/>
<dbReference type="Pfam" id="PF06122">
    <property type="entry name" value="TraH"/>
    <property type="match status" value="1"/>
</dbReference>
<dbReference type="RefSeq" id="WP_051871009.1">
    <property type="nucleotide sequence ID" value="NZ_CP009044.1"/>
</dbReference>
<keyword evidence="1" id="KW-0732">Signal</keyword>
<sequence>MVNLKKITALFLAATISLSTPATANLTSFIQNNLDTSITTENAGYYKTQSRGYYTLGSARVRWGGLGTVHPFNMQAPSINVGCSGIDMVFGGFSYLNFEYLVEKLKKISAAAPAFAFKMALSTLCKDCDTIMTELEKIANAINNMNFDTCKMSQQIGSWAGAKIGNMASDALKFGGSESWLSSHTKAIEDTSSTIQGWINGANSWMNGGAEGAKENLLQGSLVKRATDTYGTIFGNGAEWEALTRSMVGDVVGYTKEKTKSDGSKETDIKVEIIHPEMDYVKFIEILLEGGTVDAVGFSQTESGGMKMKPTYPTTQITIPTGGMKKMVEDKIIAIVNKINANEALSISDKNFINSMPVPVYRIINVISVLGDTGVEKTAEYIALKQIDALIRKLTDEMTRYLAVYKRQKGADVLSDKDMEKVDQLVFTARQNRQQINDIMVGVAADFNKQVDLVNYYMDLEKNIRQKSPLWTAASFGG</sequence>
<dbReference type="InterPro" id="IPR010927">
    <property type="entry name" value="T4SS_TraH"/>
</dbReference>
<geneLocation type="plasmid" evidence="2 3">
    <name>pCIG1485E</name>
</geneLocation>
<dbReference type="KEGG" id="caj:CIG1485E_a0004"/>
<gene>
    <name evidence="2" type="ORF">CIG1485E_a0004</name>
</gene>
<protein>
    <submittedName>
        <fullName evidence="2">Putative conjugal transfer protein TraG</fullName>
    </submittedName>
</protein>
<accession>A0A076FI52</accession>
<keyword evidence="3" id="KW-1185">Reference proteome</keyword>
<dbReference type="OrthoDB" id="9797479at2"/>
<dbReference type="eggNOG" id="ENOG502ZB1J">
    <property type="taxonomic scope" value="Bacteria"/>
</dbReference>
<feature type="signal peptide" evidence="1">
    <location>
        <begin position="1"/>
        <end position="24"/>
    </location>
</feature>